<dbReference type="AlphaFoldDB" id="A0A1I2SBH5"/>
<dbReference type="InterPro" id="IPR027056">
    <property type="entry name" value="Gluconate_2DH_su3"/>
</dbReference>
<dbReference type="OrthoDB" id="6385145at2"/>
<accession>A0A1I2SBH5</accession>
<sequence length="186" mass="20509">MNRRHALRHIALISGGLALIPSCDFSSDDILAAYKKLKVTTSEKDLLGVVSDTIIPSGEIKGALDIAVPDFILVMVNDCMEESTQARFMDGLRAFPDFAGKNFSKLSTKEREEKVLGGLRLEGENAPEDQKLKDVNFFLATTKRLTIQGYMASEYIQTEVIPYSLIPGAYQGKVLIADIQKPRING</sequence>
<evidence type="ECO:0000313" key="2">
    <source>
        <dbReference type="Proteomes" id="UP000199642"/>
    </source>
</evidence>
<keyword evidence="2" id="KW-1185">Reference proteome</keyword>
<dbReference type="EMBL" id="FOPC01000004">
    <property type="protein sequence ID" value="SFG50158.1"/>
    <property type="molecule type" value="Genomic_DNA"/>
</dbReference>
<dbReference type="RefSeq" id="WP_092790330.1">
    <property type="nucleotide sequence ID" value="NZ_FOPC01000004.1"/>
</dbReference>
<name>A0A1I2SBH5_9BACT</name>
<proteinExistence type="predicted"/>
<evidence type="ECO:0000313" key="1">
    <source>
        <dbReference type="EMBL" id="SFG50158.1"/>
    </source>
</evidence>
<dbReference type="Proteomes" id="UP000199642">
    <property type="component" value="Unassembled WGS sequence"/>
</dbReference>
<organism evidence="1 2">
    <name type="scientific">Algoriphagus hitonicola</name>
    <dbReference type="NCBI Taxonomy" id="435880"/>
    <lineage>
        <taxon>Bacteria</taxon>
        <taxon>Pseudomonadati</taxon>
        <taxon>Bacteroidota</taxon>
        <taxon>Cytophagia</taxon>
        <taxon>Cytophagales</taxon>
        <taxon>Cyclobacteriaceae</taxon>
        <taxon>Algoriphagus</taxon>
    </lineage>
</organism>
<reference evidence="2" key="1">
    <citation type="submission" date="2016-10" db="EMBL/GenBank/DDBJ databases">
        <authorList>
            <person name="Varghese N."/>
            <person name="Submissions S."/>
        </authorList>
    </citation>
    <scope>NUCLEOTIDE SEQUENCE [LARGE SCALE GENOMIC DNA]</scope>
    <source>
        <strain evidence="2">DSM 19315</strain>
    </source>
</reference>
<dbReference type="STRING" id="435880.SAMN04487988_104209"/>
<dbReference type="Pfam" id="PF13618">
    <property type="entry name" value="Gluconate_2-dh3"/>
    <property type="match status" value="1"/>
</dbReference>
<gene>
    <name evidence="1" type="ORF">SAMN04487988_104209</name>
</gene>
<protein>
    <submittedName>
        <fullName evidence="1">Gluconate 2-dehydrogenase subunit 3</fullName>
    </submittedName>
</protein>